<organism evidence="6">
    <name type="scientific">marine sediment metagenome</name>
    <dbReference type="NCBI Taxonomy" id="412755"/>
    <lineage>
        <taxon>unclassified sequences</taxon>
        <taxon>metagenomes</taxon>
        <taxon>ecological metagenomes</taxon>
    </lineage>
</organism>
<gene>
    <name evidence="6" type="ORF">LCGC14_0802160</name>
</gene>
<keyword evidence="1" id="KW-0597">Phosphoprotein</keyword>
<protein>
    <recommendedName>
        <fullName evidence="7">DUF86 domain-containing protein</fullName>
    </recommendedName>
</protein>
<dbReference type="InterPro" id="IPR008201">
    <property type="entry name" value="HepT-like"/>
</dbReference>
<comment type="caution">
    <text evidence="6">The sequence shown here is derived from an EMBL/GenBank/DDBJ whole genome shotgun (WGS) entry which is preliminary data.</text>
</comment>
<keyword evidence="5" id="KW-0378">Hydrolase</keyword>
<evidence type="ECO:0000256" key="5">
    <source>
        <dbReference type="ARBA" id="ARBA00022801"/>
    </source>
</evidence>
<dbReference type="AlphaFoldDB" id="A0A0F9Q965"/>
<dbReference type="InterPro" id="IPR051813">
    <property type="entry name" value="HepT_RNase_toxin"/>
</dbReference>
<dbReference type="GO" id="GO:0016787">
    <property type="term" value="F:hydrolase activity"/>
    <property type="evidence" value="ECO:0007669"/>
    <property type="project" value="UniProtKB-KW"/>
</dbReference>
<dbReference type="GO" id="GO:0004540">
    <property type="term" value="F:RNA nuclease activity"/>
    <property type="evidence" value="ECO:0007669"/>
    <property type="project" value="InterPro"/>
</dbReference>
<evidence type="ECO:0000256" key="2">
    <source>
        <dbReference type="ARBA" id="ARBA00022649"/>
    </source>
</evidence>
<evidence type="ECO:0000256" key="3">
    <source>
        <dbReference type="ARBA" id="ARBA00022722"/>
    </source>
</evidence>
<evidence type="ECO:0000256" key="4">
    <source>
        <dbReference type="ARBA" id="ARBA00022741"/>
    </source>
</evidence>
<dbReference type="PANTHER" id="PTHR34139:SF1">
    <property type="entry name" value="RNASE MJ1380-RELATED"/>
    <property type="match status" value="1"/>
</dbReference>
<accession>A0A0F9Q965</accession>
<evidence type="ECO:0000256" key="1">
    <source>
        <dbReference type="ARBA" id="ARBA00022553"/>
    </source>
</evidence>
<reference evidence="6" key="1">
    <citation type="journal article" date="2015" name="Nature">
        <title>Complex archaea that bridge the gap between prokaryotes and eukaryotes.</title>
        <authorList>
            <person name="Spang A."/>
            <person name="Saw J.H."/>
            <person name="Jorgensen S.L."/>
            <person name="Zaremba-Niedzwiedzka K."/>
            <person name="Martijn J."/>
            <person name="Lind A.E."/>
            <person name="van Eijk R."/>
            <person name="Schleper C."/>
            <person name="Guy L."/>
            <person name="Ettema T.J."/>
        </authorList>
    </citation>
    <scope>NUCLEOTIDE SEQUENCE</scope>
</reference>
<dbReference type="GO" id="GO:0110001">
    <property type="term" value="C:toxin-antitoxin complex"/>
    <property type="evidence" value="ECO:0007669"/>
    <property type="project" value="InterPro"/>
</dbReference>
<name>A0A0F9Q965_9ZZZZ</name>
<dbReference type="PANTHER" id="PTHR34139">
    <property type="entry name" value="UPF0331 PROTEIN MJ0127"/>
    <property type="match status" value="1"/>
</dbReference>
<dbReference type="Pfam" id="PF01934">
    <property type="entry name" value="HepT-like"/>
    <property type="match status" value="1"/>
</dbReference>
<dbReference type="EMBL" id="LAZR01002165">
    <property type="protein sequence ID" value="KKN33587.1"/>
    <property type="molecule type" value="Genomic_DNA"/>
</dbReference>
<evidence type="ECO:0000313" key="6">
    <source>
        <dbReference type="EMBL" id="KKN33587.1"/>
    </source>
</evidence>
<keyword evidence="3" id="KW-0540">Nuclease</keyword>
<keyword evidence="2" id="KW-1277">Toxin-antitoxin system</keyword>
<keyword evidence="4" id="KW-0547">Nucleotide-binding</keyword>
<sequence length="39" mass="4782">MRDKLIHHYFSVDYDLIWDVVENHIPKLKETIKLILSEE</sequence>
<dbReference type="GO" id="GO:0000166">
    <property type="term" value="F:nucleotide binding"/>
    <property type="evidence" value="ECO:0007669"/>
    <property type="project" value="UniProtKB-KW"/>
</dbReference>
<evidence type="ECO:0008006" key="7">
    <source>
        <dbReference type="Google" id="ProtNLM"/>
    </source>
</evidence>
<proteinExistence type="predicted"/>